<dbReference type="Gene3D" id="2.70.70.10">
    <property type="entry name" value="Glucose Permease (Domain IIA)"/>
    <property type="match status" value="1"/>
</dbReference>
<protein>
    <submittedName>
        <fullName evidence="10">Peptidase family M23</fullName>
    </submittedName>
</protein>
<dbReference type="EMBL" id="LT840185">
    <property type="protein sequence ID" value="SMF60723.1"/>
    <property type="molecule type" value="Genomic_DNA"/>
</dbReference>
<dbReference type="AlphaFoldDB" id="A0A1X7FZ95"/>
<evidence type="ECO:0000256" key="8">
    <source>
        <dbReference type="SAM" id="Phobius"/>
    </source>
</evidence>
<keyword evidence="3" id="KW-0479">Metal-binding</keyword>
<evidence type="ECO:0000313" key="11">
    <source>
        <dbReference type="Proteomes" id="UP000192934"/>
    </source>
</evidence>
<proteinExistence type="predicted"/>
<dbReference type="Proteomes" id="UP000192934">
    <property type="component" value="Chromosome I"/>
</dbReference>
<dbReference type="PANTHER" id="PTHR21666:SF288">
    <property type="entry name" value="CELL DIVISION PROTEIN YTFB"/>
    <property type="match status" value="1"/>
</dbReference>
<dbReference type="CDD" id="cd12797">
    <property type="entry name" value="M23_peptidase"/>
    <property type="match status" value="1"/>
</dbReference>
<evidence type="ECO:0000259" key="9">
    <source>
        <dbReference type="Pfam" id="PF01551"/>
    </source>
</evidence>
<organism evidence="10 11">
    <name type="scientific">Allosphingosinicella indica</name>
    <dbReference type="NCBI Taxonomy" id="941907"/>
    <lineage>
        <taxon>Bacteria</taxon>
        <taxon>Pseudomonadati</taxon>
        <taxon>Pseudomonadota</taxon>
        <taxon>Alphaproteobacteria</taxon>
        <taxon>Sphingomonadales</taxon>
        <taxon>Sphingomonadaceae</taxon>
        <taxon>Allosphingosinicella</taxon>
    </lineage>
</organism>
<dbReference type="GO" id="GO:0006508">
    <property type="term" value="P:proteolysis"/>
    <property type="evidence" value="ECO:0007669"/>
    <property type="project" value="UniProtKB-KW"/>
</dbReference>
<evidence type="ECO:0000256" key="6">
    <source>
        <dbReference type="ARBA" id="ARBA00023049"/>
    </source>
</evidence>
<reference evidence="11" key="1">
    <citation type="submission" date="2017-04" db="EMBL/GenBank/DDBJ databases">
        <authorList>
            <person name="Varghese N."/>
            <person name="Submissions S."/>
        </authorList>
    </citation>
    <scope>NUCLEOTIDE SEQUENCE [LARGE SCALE GENOMIC DNA]</scope>
    <source>
        <strain evidence="11">Dd16</strain>
    </source>
</reference>
<dbReference type="SUPFAM" id="SSF51261">
    <property type="entry name" value="Duplicated hybrid motif"/>
    <property type="match status" value="1"/>
</dbReference>
<dbReference type="InterPro" id="IPR011055">
    <property type="entry name" value="Dup_hybrid_motif"/>
</dbReference>
<feature type="domain" description="M23ase beta-sheet core" evidence="9">
    <location>
        <begin position="91"/>
        <end position="193"/>
    </location>
</feature>
<dbReference type="GO" id="GO:0046872">
    <property type="term" value="F:metal ion binding"/>
    <property type="evidence" value="ECO:0007669"/>
    <property type="project" value="UniProtKB-KW"/>
</dbReference>
<comment type="cofactor">
    <cofactor evidence="1">
        <name>Zn(2+)</name>
        <dbReference type="ChEBI" id="CHEBI:29105"/>
    </cofactor>
</comment>
<feature type="transmembrane region" description="Helical" evidence="8">
    <location>
        <begin position="6"/>
        <end position="29"/>
    </location>
</feature>
<keyword evidence="2" id="KW-0645">Protease</keyword>
<dbReference type="STRING" id="941907.SAMN06295910_0048"/>
<evidence type="ECO:0000256" key="4">
    <source>
        <dbReference type="ARBA" id="ARBA00022801"/>
    </source>
</evidence>
<keyword evidence="5" id="KW-0862">Zinc</keyword>
<keyword evidence="8" id="KW-0472">Membrane</keyword>
<dbReference type="GO" id="GO:0004222">
    <property type="term" value="F:metalloendopeptidase activity"/>
    <property type="evidence" value="ECO:0007669"/>
    <property type="project" value="TreeGrafter"/>
</dbReference>
<keyword evidence="4" id="KW-0378">Hydrolase</keyword>
<name>A0A1X7FZ95_9SPHN</name>
<evidence type="ECO:0000256" key="7">
    <source>
        <dbReference type="SAM" id="MobiDB-lite"/>
    </source>
</evidence>
<evidence type="ECO:0000256" key="5">
    <source>
        <dbReference type="ARBA" id="ARBA00022833"/>
    </source>
</evidence>
<accession>A0A1X7FZ95</accession>
<sequence length="210" mass="21717">MKGFGTFLTIVVTAVVTCLFTSLFWIAAYSSGSKGEAEQAASGDPPPPKAQPDAPRTVAVAPSGLALPVAGVRPDQLVDTYNQARAGGDRSHDAIDIMAPAGTPVVAAAPGTVEKLFFSEGGGGITAYVRSNDRNWIYYYAHLQSYAPGLAEGQRIARGAPVGLVGSTGNASPEGPHLHFAIHRTAPAASWHEGEAINPYPLLAGKAPAR</sequence>
<dbReference type="InterPro" id="IPR016047">
    <property type="entry name" value="M23ase_b-sheet_dom"/>
</dbReference>
<keyword evidence="6" id="KW-0482">Metalloprotease</keyword>
<evidence type="ECO:0000256" key="3">
    <source>
        <dbReference type="ARBA" id="ARBA00022723"/>
    </source>
</evidence>
<evidence type="ECO:0000313" key="10">
    <source>
        <dbReference type="EMBL" id="SMF60723.1"/>
    </source>
</evidence>
<keyword evidence="11" id="KW-1185">Reference proteome</keyword>
<keyword evidence="8" id="KW-1133">Transmembrane helix</keyword>
<keyword evidence="8" id="KW-0812">Transmembrane</keyword>
<dbReference type="OrthoDB" id="9800107at2"/>
<dbReference type="PANTHER" id="PTHR21666">
    <property type="entry name" value="PEPTIDASE-RELATED"/>
    <property type="match status" value="1"/>
</dbReference>
<evidence type="ECO:0000256" key="2">
    <source>
        <dbReference type="ARBA" id="ARBA00022670"/>
    </source>
</evidence>
<dbReference type="Pfam" id="PF01551">
    <property type="entry name" value="Peptidase_M23"/>
    <property type="match status" value="1"/>
</dbReference>
<dbReference type="InterPro" id="IPR050570">
    <property type="entry name" value="Cell_wall_metabolism_enzyme"/>
</dbReference>
<evidence type="ECO:0000256" key="1">
    <source>
        <dbReference type="ARBA" id="ARBA00001947"/>
    </source>
</evidence>
<gene>
    <name evidence="10" type="ORF">SAMN06295910_0048</name>
</gene>
<dbReference type="RefSeq" id="WP_085216976.1">
    <property type="nucleotide sequence ID" value="NZ_LT840185.1"/>
</dbReference>
<feature type="region of interest" description="Disordered" evidence="7">
    <location>
        <begin position="36"/>
        <end position="56"/>
    </location>
</feature>